<dbReference type="InterPro" id="IPR054105">
    <property type="entry name" value="WHD_NrtR"/>
</dbReference>
<gene>
    <name evidence="2" type="ORF">ACFQ34_09860</name>
</gene>
<dbReference type="Proteomes" id="UP001597182">
    <property type="component" value="Unassembled WGS sequence"/>
</dbReference>
<dbReference type="SUPFAM" id="SSF55811">
    <property type="entry name" value="Nudix"/>
    <property type="match status" value="1"/>
</dbReference>
<dbReference type="InterPro" id="IPR036388">
    <property type="entry name" value="WH-like_DNA-bd_sf"/>
</dbReference>
<dbReference type="InterPro" id="IPR000086">
    <property type="entry name" value="NUDIX_hydrolase_dom"/>
</dbReference>
<reference evidence="3" key="1">
    <citation type="journal article" date="2019" name="Int. J. Syst. Evol. Microbiol.">
        <title>The Global Catalogue of Microorganisms (GCM) 10K type strain sequencing project: providing services to taxonomists for standard genome sequencing and annotation.</title>
        <authorList>
            <consortium name="The Broad Institute Genomics Platform"/>
            <consortium name="The Broad Institute Genome Sequencing Center for Infectious Disease"/>
            <person name="Wu L."/>
            <person name="Ma J."/>
        </authorList>
    </citation>
    <scope>NUCLEOTIDE SEQUENCE [LARGE SCALE GENOMIC DNA]</scope>
    <source>
        <strain evidence="3">CCUG 49018</strain>
    </source>
</reference>
<dbReference type="Pfam" id="PF21906">
    <property type="entry name" value="WHD_NrtR"/>
    <property type="match status" value="1"/>
</dbReference>
<dbReference type="InterPro" id="IPR036390">
    <property type="entry name" value="WH_DNA-bd_sf"/>
</dbReference>
<keyword evidence="3" id="KW-1185">Reference proteome</keyword>
<organism evidence="2 3">
    <name type="scientific">Pseudonocardia benzenivorans</name>
    <dbReference type="NCBI Taxonomy" id="228005"/>
    <lineage>
        <taxon>Bacteria</taxon>
        <taxon>Bacillati</taxon>
        <taxon>Actinomycetota</taxon>
        <taxon>Actinomycetes</taxon>
        <taxon>Pseudonocardiales</taxon>
        <taxon>Pseudonocardiaceae</taxon>
        <taxon>Pseudonocardia</taxon>
    </lineage>
</organism>
<accession>A0ABW3VFG7</accession>
<dbReference type="PANTHER" id="PTHR43736:SF4">
    <property type="entry name" value="SLR1690 PROTEIN"/>
    <property type="match status" value="1"/>
</dbReference>
<dbReference type="EMBL" id="JBHTMB010000069">
    <property type="protein sequence ID" value="MFD1233586.1"/>
    <property type="molecule type" value="Genomic_DNA"/>
</dbReference>
<dbReference type="SUPFAM" id="SSF46785">
    <property type="entry name" value="Winged helix' DNA-binding domain"/>
    <property type="match status" value="1"/>
</dbReference>
<comment type="caution">
    <text evidence="2">The sequence shown here is derived from an EMBL/GenBank/DDBJ whole genome shotgun (WGS) entry which is preliminary data.</text>
</comment>
<dbReference type="PANTHER" id="PTHR43736">
    <property type="entry name" value="ADP-RIBOSE PYROPHOSPHATASE"/>
    <property type="match status" value="1"/>
</dbReference>
<dbReference type="Gene3D" id="3.90.79.10">
    <property type="entry name" value="Nucleoside Triphosphate Pyrophosphohydrolase"/>
    <property type="match status" value="1"/>
</dbReference>
<dbReference type="InterPro" id="IPR015797">
    <property type="entry name" value="NUDIX_hydrolase-like_dom_sf"/>
</dbReference>
<dbReference type="RefSeq" id="WP_013674968.1">
    <property type="nucleotide sequence ID" value="NZ_BAABKS010000021.1"/>
</dbReference>
<dbReference type="Gene3D" id="1.10.10.10">
    <property type="entry name" value="Winged helix-like DNA-binding domain superfamily/Winged helix DNA-binding domain"/>
    <property type="match status" value="1"/>
</dbReference>
<sequence>MPGTSALPTCHEVLAAVLQVREGRLCVLAWQRAIAPDEGRWALPGGRLGDEEDVEESVRRQLAEKVDLRDVAHVEQLGVFSAPHRVPGARVVATAFLGLVPSDADPAVPGDTAWHLVDALPPTAFDHAEIVTDALDRLRAKLSYTNIGFALAPAEFTVSALREIYAGALGHPVSATNLQRVLTRRGQLEPTGAVCPPGPAGGRPAALFRFTRRSLRVTDAFAVLRPPGEGGRAVVP</sequence>
<dbReference type="PROSITE" id="PS51462">
    <property type="entry name" value="NUDIX"/>
    <property type="match status" value="1"/>
</dbReference>
<dbReference type="CDD" id="cd18873">
    <property type="entry name" value="NUDIX_NadM_like"/>
    <property type="match status" value="1"/>
</dbReference>
<name>A0ABW3VFG7_9PSEU</name>
<dbReference type="Pfam" id="PF00293">
    <property type="entry name" value="NUDIX"/>
    <property type="match status" value="1"/>
</dbReference>
<evidence type="ECO:0000313" key="2">
    <source>
        <dbReference type="EMBL" id="MFD1233586.1"/>
    </source>
</evidence>
<evidence type="ECO:0000259" key="1">
    <source>
        <dbReference type="PROSITE" id="PS51462"/>
    </source>
</evidence>
<proteinExistence type="predicted"/>
<feature type="domain" description="Nudix hydrolase" evidence="1">
    <location>
        <begin position="9"/>
        <end position="139"/>
    </location>
</feature>
<evidence type="ECO:0000313" key="3">
    <source>
        <dbReference type="Proteomes" id="UP001597182"/>
    </source>
</evidence>
<protein>
    <submittedName>
        <fullName evidence="2">NUDIX domain-containing protein</fullName>
    </submittedName>
</protein>